<dbReference type="AlphaFoldDB" id="A0A171DL07"/>
<dbReference type="CDD" id="cd00161">
    <property type="entry name" value="beta-trefoil_Ricin-like"/>
    <property type="match status" value="1"/>
</dbReference>
<dbReference type="Proteomes" id="UP000077701">
    <property type="component" value="Unassembled WGS sequence"/>
</dbReference>
<dbReference type="OrthoDB" id="4130010at2"/>
<accession>A0A171DL07</accession>
<dbReference type="Gene3D" id="2.80.10.50">
    <property type="match status" value="1"/>
</dbReference>
<keyword evidence="2" id="KW-1185">Reference proteome</keyword>
<proteinExistence type="predicted"/>
<organism evidence="1 2">
    <name type="scientific">Planomonospora sphaerica</name>
    <dbReference type="NCBI Taxonomy" id="161355"/>
    <lineage>
        <taxon>Bacteria</taxon>
        <taxon>Bacillati</taxon>
        <taxon>Actinomycetota</taxon>
        <taxon>Actinomycetes</taxon>
        <taxon>Streptosporangiales</taxon>
        <taxon>Streptosporangiaceae</taxon>
        <taxon>Planomonospora</taxon>
    </lineage>
</organism>
<dbReference type="SUPFAM" id="SSF50370">
    <property type="entry name" value="Ricin B-like lectins"/>
    <property type="match status" value="1"/>
</dbReference>
<name>A0A171DL07_9ACTN</name>
<reference evidence="2" key="2">
    <citation type="submission" date="2016-04" db="EMBL/GenBank/DDBJ databases">
        <title>Planomonospora sphaerica JCM9374 whole genome shotgun sequence.</title>
        <authorList>
            <person name="Suzuki T."/>
            <person name="Dohra H."/>
            <person name="Kodani S."/>
        </authorList>
    </citation>
    <scope>NUCLEOTIDE SEQUENCE [LARGE SCALE GENOMIC DNA]</scope>
    <source>
        <strain evidence="2">JCM 9374</strain>
    </source>
</reference>
<evidence type="ECO:0000313" key="1">
    <source>
        <dbReference type="EMBL" id="GAT69501.1"/>
    </source>
</evidence>
<comment type="caution">
    <text evidence="1">The sequence shown here is derived from an EMBL/GenBank/DDBJ whole genome shotgun (WGS) entry which is preliminary data.</text>
</comment>
<dbReference type="RefSeq" id="WP_068900948.1">
    <property type="nucleotide sequence ID" value="NZ_BDCX01000013.1"/>
</dbReference>
<reference evidence="1 2" key="1">
    <citation type="journal article" date="2016" name="Genome Announc.">
        <title>Draft Genome Sequence of Planomonospora sphaerica JCM9374, a Rare Actinomycete.</title>
        <authorList>
            <person name="Dohra H."/>
            <person name="Suzuki T."/>
            <person name="Inoue Y."/>
            <person name="Kodani S."/>
        </authorList>
    </citation>
    <scope>NUCLEOTIDE SEQUENCE [LARGE SCALE GENOMIC DNA]</scope>
    <source>
        <strain evidence="1 2">JCM 9374</strain>
    </source>
</reference>
<dbReference type="PROSITE" id="PS50231">
    <property type="entry name" value="RICIN_B_LECTIN"/>
    <property type="match status" value="1"/>
</dbReference>
<gene>
    <name evidence="1" type="ORF">PS9374_05176</name>
</gene>
<sequence length="155" mass="16712">MPLAGAPPTGSVMMVHHVTGTYFMCNDFHDNVGNHVQTWAQDPFADATSHRWTLARNSDGTVVIRSAAHGRALSAGANPADVVTLKEGNDSLHQNWRFEPVDVSTDGYVIASVVHPSYALSIASHLQANDQLLGLTRMWGGANLAQVWKVFPHGA</sequence>
<dbReference type="EMBL" id="BDCX01000013">
    <property type="protein sequence ID" value="GAT69501.1"/>
    <property type="molecule type" value="Genomic_DNA"/>
</dbReference>
<dbReference type="InterPro" id="IPR035992">
    <property type="entry name" value="Ricin_B-like_lectins"/>
</dbReference>
<evidence type="ECO:0000313" key="2">
    <source>
        <dbReference type="Proteomes" id="UP000077701"/>
    </source>
</evidence>
<protein>
    <submittedName>
        <fullName evidence="1">Uncharacterized protein</fullName>
    </submittedName>
</protein>